<feature type="transmembrane region" description="Helical" evidence="1">
    <location>
        <begin position="102"/>
        <end position="121"/>
    </location>
</feature>
<sequence length="164" mass="18316">MSIPLLISQSRPQNMYLAMKSILYGKIFYGICVALNLFVSTAIAARIYMMRQRVKKIMGQLHAEFYTGYVTILVESGALFTLWGMIYVILLARNSPEKQTFLLPYTQILGITRMLIILRMAQDRAWSLELSAAIAGETSDWQASSTHSIPLHDVPASGGGPLEK</sequence>
<dbReference type="OrthoDB" id="3351617at2759"/>
<protein>
    <submittedName>
        <fullName evidence="2">Uncharacterized protein</fullName>
    </submittedName>
</protein>
<keyword evidence="3" id="KW-1185">Reference proteome</keyword>
<dbReference type="EMBL" id="JABCKI010006689">
    <property type="protein sequence ID" value="KAG5634044.1"/>
    <property type="molecule type" value="Genomic_DNA"/>
</dbReference>
<keyword evidence="1" id="KW-0472">Membrane</keyword>
<keyword evidence="1" id="KW-0812">Transmembrane</keyword>
<name>A0A9P7FLR9_9AGAR</name>
<organism evidence="2 3">
    <name type="scientific">Sphagnurus paluster</name>
    <dbReference type="NCBI Taxonomy" id="117069"/>
    <lineage>
        <taxon>Eukaryota</taxon>
        <taxon>Fungi</taxon>
        <taxon>Dikarya</taxon>
        <taxon>Basidiomycota</taxon>
        <taxon>Agaricomycotina</taxon>
        <taxon>Agaricomycetes</taxon>
        <taxon>Agaricomycetidae</taxon>
        <taxon>Agaricales</taxon>
        <taxon>Tricholomatineae</taxon>
        <taxon>Lyophyllaceae</taxon>
        <taxon>Sphagnurus</taxon>
    </lineage>
</organism>
<accession>A0A9P7FLR9</accession>
<feature type="transmembrane region" description="Helical" evidence="1">
    <location>
        <begin position="27"/>
        <end position="48"/>
    </location>
</feature>
<keyword evidence="1" id="KW-1133">Transmembrane helix</keyword>
<evidence type="ECO:0000256" key="1">
    <source>
        <dbReference type="SAM" id="Phobius"/>
    </source>
</evidence>
<comment type="caution">
    <text evidence="2">The sequence shown here is derived from an EMBL/GenBank/DDBJ whole genome shotgun (WGS) entry which is preliminary data.</text>
</comment>
<feature type="transmembrane region" description="Helical" evidence="1">
    <location>
        <begin position="69"/>
        <end position="90"/>
    </location>
</feature>
<evidence type="ECO:0000313" key="3">
    <source>
        <dbReference type="Proteomes" id="UP000717328"/>
    </source>
</evidence>
<evidence type="ECO:0000313" key="2">
    <source>
        <dbReference type="EMBL" id="KAG5634044.1"/>
    </source>
</evidence>
<dbReference type="AlphaFoldDB" id="A0A9P7FLR9"/>
<gene>
    <name evidence="2" type="ORF">H0H81_003648</name>
</gene>
<dbReference type="Proteomes" id="UP000717328">
    <property type="component" value="Unassembled WGS sequence"/>
</dbReference>
<proteinExistence type="predicted"/>
<reference evidence="2" key="1">
    <citation type="submission" date="2021-02" db="EMBL/GenBank/DDBJ databases">
        <authorList>
            <person name="Nieuwenhuis M."/>
            <person name="Van De Peppel L.J.J."/>
        </authorList>
    </citation>
    <scope>NUCLEOTIDE SEQUENCE</scope>
    <source>
        <strain evidence="2">D49</strain>
    </source>
</reference>
<reference evidence="2" key="2">
    <citation type="submission" date="2021-10" db="EMBL/GenBank/DDBJ databases">
        <title>Phylogenomics reveals ancestral predisposition of the termite-cultivated fungus Termitomyces towards a domesticated lifestyle.</title>
        <authorList>
            <person name="Auxier B."/>
            <person name="Grum-Grzhimaylo A."/>
            <person name="Cardenas M.E."/>
            <person name="Lodge J.D."/>
            <person name="Laessoe T."/>
            <person name="Pedersen O."/>
            <person name="Smith M.E."/>
            <person name="Kuyper T.W."/>
            <person name="Franco-Molano E.A."/>
            <person name="Baroni T.J."/>
            <person name="Aanen D.K."/>
        </authorList>
    </citation>
    <scope>NUCLEOTIDE SEQUENCE</scope>
    <source>
        <strain evidence="2">D49</strain>
    </source>
</reference>